<evidence type="ECO:0000313" key="3">
    <source>
        <dbReference type="Proteomes" id="UP000682733"/>
    </source>
</evidence>
<proteinExistence type="predicted"/>
<protein>
    <submittedName>
        <fullName evidence="2">Uncharacterized protein</fullName>
    </submittedName>
</protein>
<evidence type="ECO:0000313" key="2">
    <source>
        <dbReference type="EMBL" id="CAF4467786.1"/>
    </source>
</evidence>
<evidence type="ECO:0000256" key="1">
    <source>
        <dbReference type="SAM" id="MobiDB-lite"/>
    </source>
</evidence>
<dbReference type="EMBL" id="CAJOBA010086983">
    <property type="protein sequence ID" value="CAF4467786.1"/>
    <property type="molecule type" value="Genomic_DNA"/>
</dbReference>
<accession>A0A8S2WZD5</accession>
<feature type="non-terminal residue" evidence="2">
    <location>
        <position position="236"/>
    </location>
</feature>
<feature type="compositionally biased region" description="Polar residues" evidence="1">
    <location>
        <begin position="220"/>
        <end position="236"/>
    </location>
</feature>
<sequence>MSTPIRDNDLNDDDVEIINTSKDSTPPADGSNRISYDPYTTPQNKIKLLVPNSNSVRRKLKFDIADTPESNPKKLKRIHEYIQQTEEPNGHLQPALDFQIPPMNMAPASTAAVVAEPTAVATRPSLNAIDEDQRRALITDLPNWMMPQGKQKRMSIVPVARKSTAAIPAFSSFRNRPLPPCPNTRNYFSTTIMHHEPLHTNRIRQRTFYNKSFYQRPPTLRNQQRSVFQRGTSSNF</sequence>
<name>A0A8S2WZD5_9BILA</name>
<feature type="region of interest" description="Disordered" evidence="1">
    <location>
        <begin position="214"/>
        <end position="236"/>
    </location>
</feature>
<organism evidence="2 3">
    <name type="scientific">Didymodactylos carnosus</name>
    <dbReference type="NCBI Taxonomy" id="1234261"/>
    <lineage>
        <taxon>Eukaryota</taxon>
        <taxon>Metazoa</taxon>
        <taxon>Spiralia</taxon>
        <taxon>Gnathifera</taxon>
        <taxon>Rotifera</taxon>
        <taxon>Eurotatoria</taxon>
        <taxon>Bdelloidea</taxon>
        <taxon>Philodinida</taxon>
        <taxon>Philodinidae</taxon>
        <taxon>Didymodactylos</taxon>
    </lineage>
</organism>
<comment type="caution">
    <text evidence="2">The sequence shown here is derived from an EMBL/GenBank/DDBJ whole genome shotgun (WGS) entry which is preliminary data.</text>
</comment>
<feature type="region of interest" description="Disordered" evidence="1">
    <location>
        <begin position="1"/>
        <end position="39"/>
    </location>
</feature>
<dbReference type="Proteomes" id="UP000682733">
    <property type="component" value="Unassembled WGS sequence"/>
</dbReference>
<dbReference type="AlphaFoldDB" id="A0A8S2WZD5"/>
<reference evidence="2" key="1">
    <citation type="submission" date="2021-02" db="EMBL/GenBank/DDBJ databases">
        <authorList>
            <person name="Nowell W R."/>
        </authorList>
    </citation>
    <scope>NUCLEOTIDE SEQUENCE</scope>
</reference>
<gene>
    <name evidence="2" type="ORF">TMI583_LOCUS46551</name>
</gene>